<dbReference type="InterPro" id="IPR050469">
    <property type="entry name" value="Diguanylate_Cyclase"/>
</dbReference>
<dbReference type="PANTHER" id="PTHR45138:SF9">
    <property type="entry name" value="DIGUANYLATE CYCLASE DGCM-RELATED"/>
    <property type="match status" value="1"/>
</dbReference>
<dbReference type="Proteomes" id="UP000320095">
    <property type="component" value="Unassembled WGS sequence"/>
</dbReference>
<dbReference type="GO" id="GO:1902201">
    <property type="term" value="P:negative regulation of bacterial-type flagellum-dependent cell motility"/>
    <property type="evidence" value="ECO:0007669"/>
    <property type="project" value="TreeGrafter"/>
</dbReference>
<name>A0A502E5T5_9MYCO</name>
<evidence type="ECO:0000313" key="3">
    <source>
        <dbReference type="Proteomes" id="UP000320095"/>
    </source>
</evidence>
<dbReference type="OrthoDB" id="9151676at2"/>
<protein>
    <submittedName>
        <fullName evidence="2">Sensor domain-containing diguanylate cyclase</fullName>
    </submittedName>
</protein>
<dbReference type="SMART" id="SM00065">
    <property type="entry name" value="GAF"/>
    <property type="match status" value="1"/>
</dbReference>
<dbReference type="InterPro" id="IPR029016">
    <property type="entry name" value="GAF-like_dom_sf"/>
</dbReference>
<dbReference type="InterPro" id="IPR000160">
    <property type="entry name" value="GGDEF_dom"/>
</dbReference>
<dbReference type="EMBL" id="RCZG01000009">
    <property type="protein sequence ID" value="TPG32182.1"/>
    <property type="molecule type" value="Genomic_DNA"/>
</dbReference>
<dbReference type="Pfam" id="PF00990">
    <property type="entry name" value="GGDEF"/>
    <property type="match status" value="1"/>
</dbReference>
<comment type="caution">
    <text evidence="2">The sequence shown here is derived from an EMBL/GenBank/DDBJ whole genome shotgun (WGS) entry which is preliminary data.</text>
</comment>
<dbReference type="NCBIfam" id="TIGR00254">
    <property type="entry name" value="GGDEF"/>
    <property type="match status" value="1"/>
</dbReference>
<proteinExistence type="predicted"/>
<dbReference type="Gene3D" id="3.30.450.40">
    <property type="match status" value="1"/>
</dbReference>
<sequence length="390" mass="43932">MTLVPRIRARGPIVSTARQNCGLWRRTALTPSFPIPGNEANRLRALGDYDIMDSLPEQAYDDFAKLASAICNTPIALITLLDDHRQWFKANVGLDASETPRSQAFCTHSIMNPDEVMTVEDATLDQRFASNPLVTSDPHIRFYAGAPLVTPTGEALGTICVIDREPRKLTATQVEALRILSREIVVQLELRHSIATLERAVLDQEQYVECLQEYQRDMERVRTNLEELSVTDVLTGVQNRRSFDRKLDEECARAERYGTVCSLLMIDIDHFKALNDDFSHAVGDENLRAVSQLLQSELRAQDSLFRYGGEEFAAILPGTTLKGAFVIGERFRRIVQRAPWRRRAITVSIGAASMDENMKSPRDLLQDADRALYHAKQHGRNRVSTTTDCT</sequence>
<dbReference type="Pfam" id="PF01590">
    <property type="entry name" value="GAF"/>
    <property type="match status" value="1"/>
</dbReference>
<evidence type="ECO:0000313" key="2">
    <source>
        <dbReference type="EMBL" id="TPG32182.1"/>
    </source>
</evidence>
<dbReference type="InterPro" id="IPR003018">
    <property type="entry name" value="GAF"/>
</dbReference>
<reference evidence="2 3" key="1">
    <citation type="journal article" date="2019" name="Environ. Microbiol.">
        <title>Species interactions and distinct microbial communities in high Arctic permafrost affected cryosols are associated with the CH4 and CO2 gas fluxes.</title>
        <authorList>
            <person name="Altshuler I."/>
            <person name="Hamel J."/>
            <person name="Turney S."/>
            <person name="Magnuson E."/>
            <person name="Levesque R."/>
            <person name="Greer C."/>
            <person name="Whyte L.G."/>
        </authorList>
    </citation>
    <scope>NUCLEOTIDE SEQUENCE [LARGE SCALE GENOMIC DNA]</scope>
    <source>
        <strain evidence="2 3">S5.20</strain>
    </source>
</reference>
<dbReference type="FunFam" id="3.30.70.270:FF:000001">
    <property type="entry name" value="Diguanylate cyclase domain protein"/>
    <property type="match status" value="1"/>
</dbReference>
<dbReference type="GO" id="GO:0043709">
    <property type="term" value="P:cell adhesion involved in single-species biofilm formation"/>
    <property type="evidence" value="ECO:0007669"/>
    <property type="project" value="TreeGrafter"/>
</dbReference>
<dbReference type="SMART" id="SM00267">
    <property type="entry name" value="GGDEF"/>
    <property type="match status" value="1"/>
</dbReference>
<dbReference type="GO" id="GO:0005886">
    <property type="term" value="C:plasma membrane"/>
    <property type="evidence" value="ECO:0007669"/>
    <property type="project" value="TreeGrafter"/>
</dbReference>
<organism evidence="2 3">
    <name type="scientific">Mycolicibacterium hodleri</name>
    <dbReference type="NCBI Taxonomy" id="49897"/>
    <lineage>
        <taxon>Bacteria</taxon>
        <taxon>Bacillati</taxon>
        <taxon>Actinomycetota</taxon>
        <taxon>Actinomycetes</taxon>
        <taxon>Mycobacteriales</taxon>
        <taxon>Mycobacteriaceae</taxon>
        <taxon>Mycolicibacterium</taxon>
    </lineage>
</organism>
<feature type="domain" description="GGDEF" evidence="1">
    <location>
        <begin position="259"/>
        <end position="388"/>
    </location>
</feature>
<dbReference type="PROSITE" id="PS50887">
    <property type="entry name" value="GGDEF"/>
    <property type="match status" value="1"/>
</dbReference>
<dbReference type="Gene3D" id="3.30.70.270">
    <property type="match status" value="1"/>
</dbReference>
<dbReference type="PANTHER" id="PTHR45138">
    <property type="entry name" value="REGULATORY COMPONENTS OF SENSORY TRANSDUCTION SYSTEM"/>
    <property type="match status" value="1"/>
</dbReference>
<dbReference type="InterPro" id="IPR043128">
    <property type="entry name" value="Rev_trsase/Diguanyl_cyclase"/>
</dbReference>
<dbReference type="InterPro" id="IPR029787">
    <property type="entry name" value="Nucleotide_cyclase"/>
</dbReference>
<keyword evidence="3" id="KW-1185">Reference proteome</keyword>
<accession>A0A502E5T5</accession>
<evidence type="ECO:0000259" key="1">
    <source>
        <dbReference type="PROSITE" id="PS50887"/>
    </source>
</evidence>
<dbReference type="CDD" id="cd01949">
    <property type="entry name" value="GGDEF"/>
    <property type="match status" value="1"/>
</dbReference>
<gene>
    <name evidence="2" type="ORF">EAH80_20355</name>
</gene>
<dbReference type="GO" id="GO:0052621">
    <property type="term" value="F:diguanylate cyclase activity"/>
    <property type="evidence" value="ECO:0007669"/>
    <property type="project" value="TreeGrafter"/>
</dbReference>
<dbReference type="SUPFAM" id="SSF55073">
    <property type="entry name" value="Nucleotide cyclase"/>
    <property type="match status" value="1"/>
</dbReference>
<dbReference type="SUPFAM" id="SSF55781">
    <property type="entry name" value="GAF domain-like"/>
    <property type="match status" value="1"/>
</dbReference>
<dbReference type="AlphaFoldDB" id="A0A502E5T5"/>